<comment type="caution">
    <text evidence="1">The sequence shown here is derived from an EMBL/GenBank/DDBJ whole genome shotgun (WGS) entry which is preliminary data.</text>
</comment>
<dbReference type="Pfam" id="PF11248">
    <property type="entry name" value="DUF3046"/>
    <property type="match status" value="1"/>
</dbReference>
<dbReference type="EMBL" id="BAABRR010000005">
    <property type="protein sequence ID" value="GAA5518771.1"/>
    <property type="molecule type" value="Genomic_DNA"/>
</dbReference>
<gene>
    <name evidence="1" type="ORF">Lsed01_01204</name>
</gene>
<dbReference type="InterPro" id="IPR021408">
    <property type="entry name" value="DUF3046"/>
</dbReference>
<sequence length="78" mass="8692">MRLSEFWGLADAVFGEAYSRTLARELALTGLDSLTPVQALEAGRAPRDVWHAWCEQMSVPLAERDGGDARRNVPPPRR</sequence>
<organism evidence="1 2">
    <name type="scientific">Demequina sediminis</name>
    <dbReference type="NCBI Taxonomy" id="1930058"/>
    <lineage>
        <taxon>Bacteria</taxon>
        <taxon>Bacillati</taxon>
        <taxon>Actinomycetota</taxon>
        <taxon>Actinomycetes</taxon>
        <taxon>Micrococcales</taxon>
        <taxon>Demequinaceae</taxon>
        <taxon>Demequina</taxon>
    </lineage>
</organism>
<accession>A0ABP9WI67</accession>
<evidence type="ECO:0000313" key="1">
    <source>
        <dbReference type="EMBL" id="GAA5518771.1"/>
    </source>
</evidence>
<protein>
    <recommendedName>
        <fullName evidence="3">DUF3046 domain-containing protein</fullName>
    </recommendedName>
</protein>
<evidence type="ECO:0008006" key="3">
    <source>
        <dbReference type="Google" id="ProtNLM"/>
    </source>
</evidence>
<proteinExistence type="predicted"/>
<name>A0ABP9WI67_9MICO</name>
<dbReference type="Proteomes" id="UP001426770">
    <property type="component" value="Unassembled WGS sequence"/>
</dbReference>
<evidence type="ECO:0000313" key="2">
    <source>
        <dbReference type="Proteomes" id="UP001426770"/>
    </source>
</evidence>
<keyword evidence="2" id="KW-1185">Reference proteome</keyword>
<reference evidence="1 2" key="1">
    <citation type="submission" date="2024-02" db="EMBL/GenBank/DDBJ databases">
        <title>Lysinimicrobium sediminis NBRC 112286.</title>
        <authorList>
            <person name="Ichikawa N."/>
            <person name="Katano-Makiyama Y."/>
            <person name="Hidaka K."/>
        </authorList>
    </citation>
    <scope>NUCLEOTIDE SEQUENCE [LARGE SCALE GENOMIC DNA]</scope>
    <source>
        <strain evidence="1 2">NBRC 112286</strain>
    </source>
</reference>
<dbReference type="RefSeq" id="WP_286216362.1">
    <property type="nucleotide sequence ID" value="NZ_AP027736.1"/>
</dbReference>